<comment type="caution">
    <text evidence="1">The sequence shown here is derived from an EMBL/GenBank/DDBJ whole genome shotgun (WGS) entry which is preliminary data.</text>
</comment>
<name>A0A2B0MFM4_BACCE</name>
<dbReference type="RefSeq" id="WP_098491051.1">
    <property type="nucleotide sequence ID" value="NZ_NUWN01000047.1"/>
</dbReference>
<evidence type="ECO:0000313" key="1">
    <source>
        <dbReference type="EMBL" id="PFK40893.1"/>
    </source>
</evidence>
<reference evidence="1 2" key="1">
    <citation type="submission" date="2017-09" db="EMBL/GenBank/DDBJ databases">
        <title>Large-scale bioinformatics analysis of Bacillus genomes uncovers conserved roles of natural products in bacterial physiology.</title>
        <authorList>
            <consortium name="Agbiome Team Llc"/>
            <person name="Bleich R.M."/>
            <person name="Grubbs K.J."/>
            <person name="Santa Maria K.C."/>
            <person name="Allen S.E."/>
            <person name="Farag S."/>
            <person name="Shank E.A."/>
            <person name="Bowers A."/>
        </authorList>
    </citation>
    <scope>NUCLEOTIDE SEQUENCE [LARGE SCALE GENOMIC DNA]</scope>
    <source>
        <strain evidence="1 2">AFS083043</strain>
    </source>
</reference>
<dbReference type="Proteomes" id="UP000242656">
    <property type="component" value="Unassembled WGS sequence"/>
</dbReference>
<proteinExistence type="predicted"/>
<organism evidence="1 2">
    <name type="scientific">Bacillus cereus</name>
    <dbReference type="NCBI Taxonomy" id="1396"/>
    <lineage>
        <taxon>Bacteria</taxon>
        <taxon>Bacillati</taxon>
        <taxon>Bacillota</taxon>
        <taxon>Bacilli</taxon>
        <taxon>Bacillales</taxon>
        <taxon>Bacillaceae</taxon>
        <taxon>Bacillus</taxon>
        <taxon>Bacillus cereus group</taxon>
    </lineage>
</organism>
<evidence type="ECO:0000313" key="2">
    <source>
        <dbReference type="Proteomes" id="UP000242656"/>
    </source>
</evidence>
<protein>
    <submittedName>
        <fullName evidence="1">DUF2642 domain-containing protein</fullName>
    </submittedName>
</protein>
<sequence length="222" mass="25847">MNDLSKNIGEYIYVKLIGEKRFKGLLIDVGNDIVVIYDGKDYIYISLYHIQYYKFMKSLKAEIQKPETDSVIKRESPSISLRKVLSTSKGIFTEVYVTGNYSLHGYVTSIMNDYIVFYSPVYKTVYISLKHLKWLIPYQENQTPYALNKNELPVNPLNITLARTFEEQLIKMAGKIMVFDLGEFSHKIGKMTKIEDSHIELIKARDEKVYLNIQHVKSVHFP</sequence>
<gene>
    <name evidence="1" type="ORF">COI93_12430</name>
</gene>
<dbReference type="AlphaFoldDB" id="A0A2B0MFM4"/>
<accession>A0A2B0MFM4</accession>
<dbReference type="EMBL" id="NUWN01000047">
    <property type="protein sequence ID" value="PFK40893.1"/>
    <property type="molecule type" value="Genomic_DNA"/>
</dbReference>